<comment type="cofactor">
    <cofactor evidence="1">
        <name>pyridoxal 5'-phosphate</name>
        <dbReference type="ChEBI" id="CHEBI:597326"/>
    </cofactor>
</comment>
<dbReference type="Gene3D" id="3.90.1150.10">
    <property type="entry name" value="Aspartate Aminotransferase, domain 1"/>
    <property type="match status" value="1"/>
</dbReference>
<evidence type="ECO:0000256" key="3">
    <source>
        <dbReference type="ARBA" id="ARBA00011738"/>
    </source>
</evidence>
<comment type="subunit">
    <text evidence="3">Homodimer.</text>
</comment>
<dbReference type="InterPro" id="IPR015424">
    <property type="entry name" value="PyrdxlP-dep_Trfase"/>
</dbReference>
<dbReference type="InterPro" id="IPR050859">
    <property type="entry name" value="Class-I_PLP-dep_aminotransf"/>
</dbReference>
<dbReference type="CDD" id="cd00609">
    <property type="entry name" value="AAT_like"/>
    <property type="match status" value="1"/>
</dbReference>
<dbReference type="Proteomes" id="UP000215215">
    <property type="component" value="Unassembled WGS sequence"/>
</dbReference>
<comment type="similarity">
    <text evidence="2">Belongs to the class-I pyridoxal-phosphate-dependent aminotransferase family.</text>
</comment>
<accession>A0A235BQY5</accession>
<comment type="caution">
    <text evidence="8">The sequence shown here is derived from an EMBL/GenBank/DDBJ whole genome shotgun (WGS) entry which is preliminary data.</text>
</comment>
<keyword evidence="5 8" id="KW-0808">Transferase</keyword>
<gene>
    <name evidence="8" type="ORF">CH333_09135</name>
</gene>
<evidence type="ECO:0000256" key="5">
    <source>
        <dbReference type="ARBA" id="ARBA00022679"/>
    </source>
</evidence>
<evidence type="ECO:0000256" key="6">
    <source>
        <dbReference type="ARBA" id="ARBA00022898"/>
    </source>
</evidence>
<dbReference type="PANTHER" id="PTHR42790:SF19">
    <property type="entry name" value="KYNURENINE_ALPHA-AMINOADIPATE AMINOTRANSFERASE, MITOCHONDRIAL"/>
    <property type="match status" value="1"/>
</dbReference>
<dbReference type="Gene3D" id="3.40.640.10">
    <property type="entry name" value="Type I PLP-dependent aspartate aminotransferase-like (Major domain)"/>
    <property type="match status" value="1"/>
</dbReference>
<protein>
    <submittedName>
        <fullName evidence="8">Aminotransferase</fullName>
    </submittedName>
</protein>
<dbReference type="Pfam" id="PF00155">
    <property type="entry name" value="Aminotran_1_2"/>
    <property type="match status" value="1"/>
</dbReference>
<dbReference type="GO" id="GO:0008483">
    <property type="term" value="F:transaminase activity"/>
    <property type="evidence" value="ECO:0007669"/>
    <property type="project" value="UniProtKB-KW"/>
</dbReference>
<dbReference type="FunFam" id="3.40.640.10:FF:000053">
    <property type="entry name" value="Aminotransferase, class I"/>
    <property type="match status" value="1"/>
</dbReference>
<evidence type="ECO:0000259" key="7">
    <source>
        <dbReference type="Pfam" id="PF00155"/>
    </source>
</evidence>
<dbReference type="GO" id="GO:0030170">
    <property type="term" value="F:pyridoxal phosphate binding"/>
    <property type="evidence" value="ECO:0007669"/>
    <property type="project" value="InterPro"/>
</dbReference>
<evidence type="ECO:0000313" key="9">
    <source>
        <dbReference type="Proteomes" id="UP000215215"/>
    </source>
</evidence>
<dbReference type="InterPro" id="IPR015421">
    <property type="entry name" value="PyrdxlP-dep_Trfase_major"/>
</dbReference>
<dbReference type="PANTHER" id="PTHR42790">
    <property type="entry name" value="AMINOTRANSFERASE"/>
    <property type="match status" value="1"/>
</dbReference>
<dbReference type="GO" id="GO:1901605">
    <property type="term" value="P:alpha-amino acid metabolic process"/>
    <property type="evidence" value="ECO:0007669"/>
    <property type="project" value="TreeGrafter"/>
</dbReference>
<evidence type="ECO:0000256" key="2">
    <source>
        <dbReference type="ARBA" id="ARBA00007441"/>
    </source>
</evidence>
<keyword evidence="6" id="KW-0663">Pyridoxal phosphate</keyword>
<feature type="domain" description="Aminotransferase class I/classII large" evidence="7">
    <location>
        <begin position="44"/>
        <end position="388"/>
    </location>
</feature>
<sequence length="404" mass="45384">MLEDKLSIVAKAMKRSEIRELLKLVARPDIISFAGGMPDPKLFPSKVIAEVASKVLEKEPERALQYGPTEGDAELRKELAKWDGVDIDNILITTASQQGLDLVSKIFIDPGDTIMVGYPTYLGGLQAFNSYAAKFIGIPLDDEGMRVDILEDTLQKLSREENLPKFIYIVPDFQNPTGVTMPTERRKRVLELASKYDLFILSDTPYRPLRYSGEPCANFFHLDGGKERVITLFTFSKILCPGFRLGYIVAPAVVIDKLVIAKQGTDLCTPSFTQAIVREIMKQNMFGAHIKNLVSAYREKRDGMLNALNKYMPKIDGLRWTRPDGGLFLWLTLPEGMDANIMFKKAVKDKIAYVVGSAFHYDGGCRNTIRLNFSFPSLEQIDEGIRRLAGVIEEEAREVLCRGE</sequence>
<evidence type="ECO:0000256" key="4">
    <source>
        <dbReference type="ARBA" id="ARBA00022576"/>
    </source>
</evidence>
<proteinExistence type="inferred from homology"/>
<organism evidence="8 9">
    <name type="scientific">candidate division WOR-3 bacterium JGI_Cruoil_03_44_89</name>
    <dbReference type="NCBI Taxonomy" id="1973748"/>
    <lineage>
        <taxon>Bacteria</taxon>
        <taxon>Bacteria division WOR-3</taxon>
    </lineage>
</organism>
<evidence type="ECO:0000313" key="8">
    <source>
        <dbReference type="EMBL" id="OYD13965.1"/>
    </source>
</evidence>
<name>A0A235BQY5_UNCW3</name>
<keyword evidence="4 8" id="KW-0032">Aminotransferase</keyword>
<evidence type="ECO:0000256" key="1">
    <source>
        <dbReference type="ARBA" id="ARBA00001933"/>
    </source>
</evidence>
<dbReference type="AlphaFoldDB" id="A0A235BQY5"/>
<dbReference type="InterPro" id="IPR015422">
    <property type="entry name" value="PyrdxlP-dep_Trfase_small"/>
</dbReference>
<dbReference type="EMBL" id="NOZQ01000209">
    <property type="protein sequence ID" value="OYD13965.1"/>
    <property type="molecule type" value="Genomic_DNA"/>
</dbReference>
<dbReference type="SUPFAM" id="SSF53383">
    <property type="entry name" value="PLP-dependent transferases"/>
    <property type="match status" value="1"/>
</dbReference>
<dbReference type="InterPro" id="IPR004839">
    <property type="entry name" value="Aminotransferase_I/II_large"/>
</dbReference>
<reference evidence="8 9" key="1">
    <citation type="submission" date="2017-07" db="EMBL/GenBank/DDBJ databases">
        <title>Recovery of genomes from metagenomes via a dereplication, aggregation, and scoring strategy.</title>
        <authorList>
            <person name="Sieber C.M."/>
            <person name="Probst A.J."/>
            <person name="Sharrar A."/>
            <person name="Thomas B.C."/>
            <person name="Hess M."/>
            <person name="Tringe S.G."/>
            <person name="Banfield J.F."/>
        </authorList>
    </citation>
    <scope>NUCLEOTIDE SEQUENCE [LARGE SCALE GENOMIC DNA]</scope>
    <source>
        <strain evidence="8">JGI_Cruoil_03_44_89</strain>
    </source>
</reference>